<dbReference type="Proteomes" id="UP000004221">
    <property type="component" value="Unassembled WGS sequence"/>
</dbReference>
<feature type="region of interest" description="Disordered" evidence="3">
    <location>
        <begin position="230"/>
        <end position="253"/>
    </location>
</feature>
<name>I4ENJ6_9BACT</name>
<dbReference type="EMBL" id="CAGS01000732">
    <property type="protein sequence ID" value="CCF86259.1"/>
    <property type="molecule type" value="Genomic_DNA"/>
</dbReference>
<accession>I4ENJ6</accession>
<evidence type="ECO:0000313" key="4">
    <source>
        <dbReference type="EMBL" id="CCF86259.1"/>
    </source>
</evidence>
<evidence type="ECO:0000256" key="3">
    <source>
        <dbReference type="SAM" id="MobiDB-lite"/>
    </source>
</evidence>
<dbReference type="InterPro" id="IPR007157">
    <property type="entry name" value="PspA_VIPP1"/>
</dbReference>
<dbReference type="AlphaFoldDB" id="I4ENJ6"/>
<sequence length="253" mass="27759">MGLMSRMTTVVKVKLNKLVGAAEDPRETLDYSYEKQLQLLQNVKRGVVDVATSKRRLELQKAKIQEGINRLTAQARQAMGAGREDLARTALERKAVLVQQIEGLDQQIATLDQEQAKLEQAETRLQAKIESFRTRKEVVKAQYSAAEAQVRIGESVTGLSEEMADIGLALERAEEKTVQMQSRAGAIDELVASGALEDFTATGQDAISRELSRITVHDHVDTELAALKRELGAGAPESPKQLPDEAPKAKEGE</sequence>
<comment type="similarity">
    <text evidence="1">Belongs to the PspA/Vipp/IM30 family.</text>
</comment>
<dbReference type="PANTHER" id="PTHR31088">
    <property type="entry name" value="MEMBRANE-ASSOCIATED PROTEIN VIPP1, CHLOROPLASTIC"/>
    <property type="match status" value="1"/>
</dbReference>
<evidence type="ECO:0000256" key="1">
    <source>
        <dbReference type="ARBA" id="ARBA00043985"/>
    </source>
</evidence>
<keyword evidence="5" id="KW-1185">Reference proteome</keyword>
<proteinExistence type="inferred from homology"/>
<protein>
    <submittedName>
        <fullName evidence="4">Phage shock protein A, PspA</fullName>
    </submittedName>
</protein>
<gene>
    <name evidence="4" type="ORF">NITHO_950004</name>
</gene>
<comment type="caution">
    <text evidence="4">The sequence shown here is derived from an EMBL/GenBank/DDBJ whole genome shotgun (WGS) entry which is preliminary data.</text>
</comment>
<evidence type="ECO:0000313" key="5">
    <source>
        <dbReference type="Proteomes" id="UP000004221"/>
    </source>
</evidence>
<evidence type="ECO:0000256" key="2">
    <source>
        <dbReference type="SAM" id="Coils"/>
    </source>
</evidence>
<keyword evidence="2" id="KW-0175">Coiled coil</keyword>
<organism evidence="4 5">
    <name type="scientific">Nitrolancea hollandica Lb</name>
    <dbReference type="NCBI Taxonomy" id="1129897"/>
    <lineage>
        <taxon>Bacteria</taxon>
        <taxon>Pseudomonadati</taxon>
        <taxon>Thermomicrobiota</taxon>
        <taxon>Thermomicrobia</taxon>
        <taxon>Sphaerobacterales</taxon>
        <taxon>Sphaerobacterineae</taxon>
        <taxon>Sphaerobacteraceae</taxon>
        <taxon>Nitrolancea</taxon>
    </lineage>
</organism>
<dbReference type="RefSeq" id="WP_008481975.1">
    <property type="nucleotide sequence ID" value="NZ_CAGS01000732.1"/>
</dbReference>
<dbReference type="OrthoDB" id="9779630at2"/>
<dbReference type="PANTHER" id="PTHR31088:SF6">
    <property type="entry name" value="PHAGE SHOCK PROTEIN A"/>
    <property type="match status" value="1"/>
</dbReference>
<reference evidence="4 5" key="1">
    <citation type="journal article" date="2012" name="ISME J.">
        <title>Nitrification expanded: discovery, physiology and genomics of a nitrite-oxidizing bacterium from the phylum Chloroflexi.</title>
        <authorList>
            <person name="Sorokin D.Y."/>
            <person name="Lucker S."/>
            <person name="Vejmelkova D."/>
            <person name="Kostrikina N.A."/>
            <person name="Kleerebezem R."/>
            <person name="Rijpstra W.I."/>
            <person name="Damste J.S."/>
            <person name="Le Paslier D."/>
            <person name="Muyzer G."/>
            <person name="Wagner M."/>
            <person name="van Loosdrecht M.C."/>
            <person name="Daims H."/>
        </authorList>
    </citation>
    <scope>NUCLEOTIDE SEQUENCE [LARGE SCALE GENOMIC DNA]</scope>
    <source>
        <strain evidence="5">none</strain>
    </source>
</reference>
<feature type="compositionally biased region" description="Basic and acidic residues" evidence="3">
    <location>
        <begin position="242"/>
        <end position="253"/>
    </location>
</feature>
<feature type="coiled-coil region" evidence="2">
    <location>
        <begin position="54"/>
        <end position="176"/>
    </location>
</feature>
<dbReference type="Pfam" id="PF04012">
    <property type="entry name" value="PspA_IM30"/>
    <property type="match status" value="1"/>
</dbReference>